<sequence>MAATFQSSNPSFGWGCISQPVDSFPETFEDGGTCDDLETVQIFPSSALYQPIIIPGMLPQAFQTQQGQQSSGSEVDDHSATSSFLSGGTQCLPDQWELYTEGHELWTAADDLESAFTVPPFGNPEYDSNLDDWSPSSYGSPLTMESRLSLEADSPIDPNYDDPLFATSLSQAVASGADVPHVDFKEEHDEHQPALMNQEAVLPELSASMGRRSPDSETWDYTANSEWEFPGWDRSTASQDESRERGQKHKQNQFLVQSRRAGMPYSEIKKRGKFSEAESTLRGRFRILTKEKSQRVRRPAWKDVDIQLLRTAIGIHTKSSPDRVKVNASKIPWKKVSQYIAEHGGSYRFGYATCKKKWLAMQLHKLGER</sequence>
<dbReference type="EMBL" id="ML975152">
    <property type="protein sequence ID" value="KAF1814993.1"/>
    <property type="molecule type" value="Genomic_DNA"/>
</dbReference>
<feature type="compositionally biased region" description="Low complexity" evidence="1">
    <location>
        <begin position="63"/>
        <end position="73"/>
    </location>
</feature>
<name>A0A6G1GAD5_9PEZI</name>
<organism evidence="2">
    <name type="scientific">Eremomyces bilateralis CBS 781.70</name>
    <dbReference type="NCBI Taxonomy" id="1392243"/>
    <lineage>
        <taxon>Eukaryota</taxon>
        <taxon>Fungi</taxon>
        <taxon>Dikarya</taxon>
        <taxon>Ascomycota</taxon>
        <taxon>Pezizomycotina</taxon>
        <taxon>Dothideomycetes</taxon>
        <taxon>Dothideomycetes incertae sedis</taxon>
        <taxon>Eremomycetales</taxon>
        <taxon>Eremomycetaceae</taxon>
        <taxon>Eremomyces</taxon>
    </lineage>
</organism>
<gene>
    <name evidence="2 4" type="ORF">P152DRAFT_512310</name>
</gene>
<evidence type="ECO:0000313" key="3">
    <source>
        <dbReference type="Proteomes" id="UP000504638"/>
    </source>
</evidence>
<dbReference type="GeneID" id="54423315"/>
<evidence type="ECO:0000313" key="4">
    <source>
        <dbReference type="RefSeq" id="XP_033536624.1"/>
    </source>
</evidence>
<reference evidence="4" key="3">
    <citation type="submission" date="2025-04" db="UniProtKB">
        <authorList>
            <consortium name="RefSeq"/>
        </authorList>
    </citation>
    <scope>IDENTIFICATION</scope>
    <source>
        <strain evidence="4">CBS 781.70</strain>
    </source>
</reference>
<dbReference type="Proteomes" id="UP000504638">
    <property type="component" value="Unplaced"/>
</dbReference>
<dbReference type="RefSeq" id="XP_033536624.1">
    <property type="nucleotide sequence ID" value="XM_033682745.1"/>
</dbReference>
<keyword evidence="3" id="KW-1185">Reference proteome</keyword>
<protein>
    <recommendedName>
        <fullName evidence="5">Myb-like domain-containing protein</fullName>
    </recommendedName>
</protein>
<evidence type="ECO:0000256" key="1">
    <source>
        <dbReference type="SAM" id="MobiDB-lite"/>
    </source>
</evidence>
<dbReference type="OrthoDB" id="3439209at2759"/>
<reference evidence="2 4" key="1">
    <citation type="submission" date="2020-01" db="EMBL/GenBank/DDBJ databases">
        <authorList>
            <consortium name="DOE Joint Genome Institute"/>
            <person name="Haridas S."/>
            <person name="Albert R."/>
            <person name="Binder M."/>
            <person name="Bloem J."/>
            <person name="Labutti K."/>
            <person name="Salamov A."/>
            <person name="Andreopoulos B."/>
            <person name="Baker S.E."/>
            <person name="Barry K."/>
            <person name="Bills G."/>
            <person name="Bluhm B.H."/>
            <person name="Cannon C."/>
            <person name="Castanera R."/>
            <person name="Culley D.E."/>
            <person name="Daum C."/>
            <person name="Ezra D."/>
            <person name="Gonzalez J.B."/>
            <person name="Henrissat B."/>
            <person name="Kuo A."/>
            <person name="Liang C."/>
            <person name="Lipzen A."/>
            <person name="Lutzoni F."/>
            <person name="Magnuson J."/>
            <person name="Mondo S."/>
            <person name="Nolan M."/>
            <person name="Ohm R."/>
            <person name="Pangilinan J."/>
            <person name="Park H.-J."/>
            <person name="Ramirez L."/>
            <person name="Alfaro M."/>
            <person name="Sun H."/>
            <person name="Tritt A."/>
            <person name="Yoshinaga Y."/>
            <person name="Zwiers L.-H."/>
            <person name="Turgeon B.G."/>
            <person name="Goodwin S.B."/>
            <person name="Spatafora J.W."/>
            <person name="Crous P.W."/>
            <person name="Grigoriev I.V."/>
        </authorList>
    </citation>
    <scope>NUCLEOTIDE SEQUENCE</scope>
    <source>
        <strain evidence="2 4">CBS 781.70</strain>
    </source>
</reference>
<accession>A0A6G1GAD5</accession>
<dbReference type="AlphaFoldDB" id="A0A6G1GAD5"/>
<feature type="region of interest" description="Disordered" evidence="1">
    <location>
        <begin position="230"/>
        <end position="253"/>
    </location>
</feature>
<feature type="region of interest" description="Disordered" evidence="1">
    <location>
        <begin position="63"/>
        <end position="86"/>
    </location>
</feature>
<evidence type="ECO:0008006" key="5">
    <source>
        <dbReference type="Google" id="ProtNLM"/>
    </source>
</evidence>
<proteinExistence type="predicted"/>
<reference evidence="4" key="2">
    <citation type="submission" date="2020-04" db="EMBL/GenBank/DDBJ databases">
        <authorList>
            <consortium name="NCBI Genome Project"/>
        </authorList>
    </citation>
    <scope>NUCLEOTIDE SEQUENCE</scope>
    <source>
        <strain evidence="4">CBS 781.70</strain>
    </source>
</reference>
<evidence type="ECO:0000313" key="2">
    <source>
        <dbReference type="EMBL" id="KAF1814993.1"/>
    </source>
</evidence>